<dbReference type="Pfam" id="PF00616">
    <property type="entry name" value="RasGAP"/>
    <property type="match status" value="1"/>
</dbReference>
<feature type="domain" description="Ras-GAP" evidence="3">
    <location>
        <begin position="1304"/>
        <end position="1498"/>
    </location>
</feature>
<dbReference type="PROSITE" id="PS50018">
    <property type="entry name" value="RAS_GTPASE_ACTIV_2"/>
    <property type="match status" value="1"/>
</dbReference>
<dbReference type="SUPFAM" id="SSF48350">
    <property type="entry name" value="GTPase activation domain, GAP"/>
    <property type="match status" value="1"/>
</dbReference>
<organism evidence="4 5">
    <name type="scientific">Brachionus plicatilis</name>
    <name type="common">Marine rotifer</name>
    <name type="synonym">Brachionus muelleri</name>
    <dbReference type="NCBI Taxonomy" id="10195"/>
    <lineage>
        <taxon>Eukaryota</taxon>
        <taxon>Metazoa</taxon>
        <taxon>Spiralia</taxon>
        <taxon>Gnathifera</taxon>
        <taxon>Rotifera</taxon>
        <taxon>Eurotatoria</taxon>
        <taxon>Monogononta</taxon>
        <taxon>Pseudotrocha</taxon>
        <taxon>Ploima</taxon>
        <taxon>Brachionidae</taxon>
        <taxon>Brachionus</taxon>
    </lineage>
</organism>
<evidence type="ECO:0000313" key="5">
    <source>
        <dbReference type="Proteomes" id="UP000276133"/>
    </source>
</evidence>
<evidence type="ECO:0000256" key="2">
    <source>
        <dbReference type="ARBA" id="ARBA00022553"/>
    </source>
</evidence>
<dbReference type="Gene3D" id="1.10.506.10">
    <property type="entry name" value="GTPase Activation - p120gap, domain 1"/>
    <property type="match status" value="2"/>
</dbReference>
<sequence length="1699" mass="192774">MSQKPIEWVAALIEKFQDQLPIKVGELTKQMRNNAEQKKECLINLSKYKFSLVINGLIDILRSIESIKMIGPDQERNLYESYLIVLDTLEQCLTTQPKDPGTTRLDEAIYVNKLLPILSKLVNIPFEITIYPIAQVRQLASNVIFALSVNNFNALFCKILSRLEEPSDDFQTDNPMTLYDLELIQHINFDMAKLTRLLNEVVLKWKHLKKNHQSILVTTIERAIWNWLDTYPDEFKDLQKRPNAELSDNCEKMFEHLDQFYEKQKGKAQYVWPLQTMLLVLCPIILEELVYSLEKNGPCSQEHLRKKNFLDNLKKALAGHHNSSRQSNEAAAVIAFVKLCKSATYINNKDSSNALFVLVSSVMPDLKLILFNPIKPFSRGPDKATQDMDLIIEFFLACVRLNPHNNEVLKICLNLNSASVFHYILVKSLYRIITQRRLIWWPTIDIVLSRASELRNMFTDTLNKVNQGLMGSSTPLRTPAKSLTEQFSNKLRIKDKTFEDGPNYKELLLWIVRLIIVDPYLMLHNPNKLDHETQMSIFELFNGLVSLVHDSSMPDVAHSAMQALLVLHQKENIEKWNPESPINTFWSISSQVLFSISQKLVQHQIINYTDVLKWLREILILRNTFLLNYKDNAYVGSNIPMAKHAQLKLEIVFFVYLWSIDVDAVKTAMSCFSLFCEEAEIRFGFDEMAVTQLLPNHDVYLELAATSNTITSGRNALQKKILSLLRKIEHPTQGNKQSWYDTFVCQQTLTKILLSYPKSNKTDESSSFSTCELSPVSANSSMLHHSRINKRRSGAAASASSSTNLASNFYTTGASCLIGSSIVNPSQGLYGGPNSLYSNVSNCNSLSSLQTSSTATSLSAALAQEHELDDILAEWANMTGFLSALSSVWLPNKQTAKHNNYLVVSSENSSTVSSTTVTPVSSVCSPRPAHHLSPHYRPAANHTSVEAVSGAADLHYCPVTQFIGDLLKLLICQSEKFGYQVQRHVQDLLGHELSTQCYPILFEQIKLIVDKFFDSSGQVVVNDQNTLFVENVIFIMKCVLESKNESGGGGGGESALSAVSVESLMINVVRYVRHLDSSVQIIQLKTKVCQLVEAYLTDWIMGNSHQFNVQSNEITASLNRDLDQASMEATAALLAGLPLQPEENDKGDIMEAKSQLFLKYFTLFMNLLNDCSDDYIESSLQSHHLMPAHHDHYMALNRSAQLNSKTLQALRNSTIVAMSNLLNANIESGLMRSIALGYHRDAQTRAAFMEVLTQILQQGTEFDTLAETVLADRFERLVDLITIQGDKNEFPIGMALASVMSTEYMDELARVLVTIFDAKRLLPHLLTQMFMKEVEVADCYQIIFRGNSLASKIMSFCFKIYGSDYLVQLFQPLLMNLFLPDNIFKSYEVDPSRIEPNESVDQNRHNLLQLTQSVIDAIINSNKIFPIHMRIVCHCLYQVVSNRFPQSGFQAVGTVIFLRFINPVLVSPHEYGIVDMEPTPKMKRGLTLMCKILQNIANNLVFTKEVHMKYFNDFLRSNLELATDFVIDISSCELDINSEHFSSQYANNVSFISDANVLSLHRLLWYHQEKIGDYLSSSRDQKAVGRRPFDKMATLLAQLGPPEHRSTNIGIGCNSFTLIQQDLQWKNYTDMSMTSTKFEDYMTKQQTIEKEDFKQIASLMIFYQGGYSKSGNPVFYYIARRFKTSEINSDLLIYHVLLT</sequence>
<dbReference type="InterPro" id="IPR036865">
    <property type="entry name" value="CRAL-TRIO_dom_sf"/>
</dbReference>
<dbReference type="SMART" id="SM00323">
    <property type="entry name" value="RasGAP"/>
    <property type="match status" value="1"/>
</dbReference>
<name>A0A3M7RBL0_BRAPC</name>
<reference evidence="4 5" key="1">
    <citation type="journal article" date="2018" name="Sci. Rep.">
        <title>Genomic signatures of local adaptation to the degree of environmental predictability in rotifers.</title>
        <authorList>
            <person name="Franch-Gras L."/>
            <person name="Hahn C."/>
            <person name="Garcia-Roger E.M."/>
            <person name="Carmona M.J."/>
            <person name="Serra M."/>
            <person name="Gomez A."/>
        </authorList>
    </citation>
    <scope>NUCLEOTIDE SEQUENCE [LARGE SCALE GENOMIC DNA]</scope>
    <source>
        <strain evidence="4">HYR1</strain>
    </source>
</reference>
<dbReference type="CDD" id="cd05130">
    <property type="entry name" value="RasGAP_Neurofibromin"/>
    <property type="match status" value="1"/>
</dbReference>
<evidence type="ECO:0000259" key="3">
    <source>
        <dbReference type="PROSITE" id="PS50018"/>
    </source>
</evidence>
<protein>
    <submittedName>
        <fullName evidence="4">Neurofibromin isoform X2</fullName>
    </submittedName>
</protein>
<dbReference type="STRING" id="10195.A0A3M7RBL0"/>
<dbReference type="PANTHER" id="PTHR10194:SF142">
    <property type="entry name" value="NEUROFIBROMIN"/>
    <property type="match status" value="1"/>
</dbReference>
<evidence type="ECO:0000313" key="4">
    <source>
        <dbReference type="EMBL" id="RNA20784.1"/>
    </source>
</evidence>
<dbReference type="Proteomes" id="UP000276133">
    <property type="component" value="Unassembled WGS sequence"/>
</dbReference>
<dbReference type="EMBL" id="REGN01003782">
    <property type="protein sequence ID" value="RNA20784.1"/>
    <property type="molecule type" value="Genomic_DNA"/>
</dbReference>
<comment type="caution">
    <text evidence="4">The sequence shown here is derived from an EMBL/GenBank/DDBJ whole genome shotgun (WGS) entry which is preliminary data.</text>
</comment>
<dbReference type="OrthoDB" id="28245at2759"/>
<dbReference type="PANTHER" id="PTHR10194">
    <property type="entry name" value="RAS GTPASE-ACTIVATING PROTEINS"/>
    <property type="match status" value="1"/>
</dbReference>
<dbReference type="InterPro" id="IPR039360">
    <property type="entry name" value="Ras_GTPase"/>
</dbReference>
<dbReference type="GO" id="GO:0005096">
    <property type="term" value="F:GTPase activator activity"/>
    <property type="evidence" value="ECO:0007669"/>
    <property type="project" value="UniProtKB-KW"/>
</dbReference>
<gene>
    <name evidence="4" type="ORF">BpHYR1_050683</name>
</gene>
<dbReference type="Gene3D" id="3.40.525.10">
    <property type="entry name" value="CRAL-TRIO lipid binding domain"/>
    <property type="match status" value="1"/>
</dbReference>
<dbReference type="InterPro" id="IPR001936">
    <property type="entry name" value="RasGAP_dom"/>
</dbReference>
<keyword evidence="5" id="KW-1185">Reference proteome</keyword>
<proteinExistence type="predicted"/>
<evidence type="ECO:0000256" key="1">
    <source>
        <dbReference type="ARBA" id="ARBA00022468"/>
    </source>
</evidence>
<accession>A0A3M7RBL0</accession>
<dbReference type="InterPro" id="IPR008936">
    <property type="entry name" value="Rho_GTPase_activation_prot"/>
</dbReference>
<keyword evidence="2" id="KW-0597">Phosphoprotein</keyword>
<keyword evidence="1" id="KW-0343">GTPase activation</keyword>